<feature type="binding site" evidence="15">
    <location>
        <position position="327"/>
    </location>
    <ligand>
        <name>substrate</name>
    </ligand>
</feature>
<dbReference type="Pfam" id="PF00128">
    <property type="entry name" value="Alpha-amylase"/>
    <property type="match status" value="1"/>
</dbReference>
<evidence type="ECO:0000256" key="12">
    <source>
        <dbReference type="PIRSR" id="PIRSR001024-1"/>
    </source>
</evidence>
<dbReference type="RefSeq" id="XP_026606593.1">
    <property type="nucleotide sequence ID" value="XM_026745727.1"/>
</dbReference>
<keyword evidence="7" id="KW-0106">Calcium</keyword>
<evidence type="ECO:0000256" key="15">
    <source>
        <dbReference type="PIRSR" id="PIRSR001024-5"/>
    </source>
</evidence>
<dbReference type="EC" id="3.2.1.1" evidence="4"/>
<feature type="active site" description="Proton donor" evidence="12">
    <location>
        <position position="261"/>
    </location>
</feature>
<evidence type="ECO:0000256" key="8">
    <source>
        <dbReference type="ARBA" id="ARBA00023157"/>
    </source>
</evidence>
<feature type="chain" id="PRO_5017716365" description="alpha-amylase" evidence="16">
    <location>
        <begin position="28"/>
        <end position="561"/>
    </location>
</feature>
<dbReference type="InterPro" id="IPR006047">
    <property type="entry name" value="GH13_cat_dom"/>
</dbReference>
<dbReference type="Gene3D" id="2.60.40.1180">
    <property type="entry name" value="Golgi alpha-mannosidase II"/>
    <property type="match status" value="1"/>
</dbReference>
<dbReference type="AlphaFoldDB" id="A0A3D8SL62"/>
<keyword evidence="8 14" id="KW-1015">Disulfide bond</keyword>
<dbReference type="Pfam" id="PF09260">
    <property type="entry name" value="A_amylase_dom_C"/>
    <property type="match status" value="1"/>
</dbReference>
<keyword evidence="16" id="KW-0732">Signal</keyword>
<dbReference type="OrthoDB" id="204980at2759"/>
<dbReference type="CDD" id="cd11319">
    <property type="entry name" value="AmyAc_euk_AmyA"/>
    <property type="match status" value="1"/>
</dbReference>
<accession>A0A3D8SL62</accession>
<dbReference type="GO" id="GO:0005509">
    <property type="term" value="F:calcium ion binding"/>
    <property type="evidence" value="ECO:0007669"/>
    <property type="project" value="InterPro"/>
</dbReference>
<evidence type="ECO:0000256" key="11">
    <source>
        <dbReference type="ARBA" id="ARBA00023295"/>
    </source>
</evidence>
<organism evidence="18 19">
    <name type="scientific">Aspergillus mulundensis</name>
    <dbReference type="NCBI Taxonomy" id="1810919"/>
    <lineage>
        <taxon>Eukaryota</taxon>
        <taxon>Fungi</taxon>
        <taxon>Dikarya</taxon>
        <taxon>Ascomycota</taxon>
        <taxon>Pezizomycotina</taxon>
        <taxon>Eurotiomycetes</taxon>
        <taxon>Eurotiomycetidae</taxon>
        <taxon>Eurotiales</taxon>
        <taxon>Aspergillaceae</taxon>
        <taxon>Aspergillus</taxon>
        <taxon>Aspergillus subgen. Nidulantes</taxon>
    </lineage>
</organism>
<dbReference type="InterPro" id="IPR013777">
    <property type="entry name" value="A-amylase-like"/>
</dbReference>
<dbReference type="SMART" id="SM00642">
    <property type="entry name" value="Aamy"/>
    <property type="match status" value="1"/>
</dbReference>
<evidence type="ECO:0000256" key="2">
    <source>
        <dbReference type="ARBA" id="ARBA00001913"/>
    </source>
</evidence>
<dbReference type="GO" id="GO:0016052">
    <property type="term" value="P:carbohydrate catabolic process"/>
    <property type="evidence" value="ECO:0007669"/>
    <property type="project" value="InterPro"/>
</dbReference>
<dbReference type="SUPFAM" id="SSF51445">
    <property type="entry name" value="(Trans)glycosidases"/>
    <property type="match status" value="1"/>
</dbReference>
<feature type="disulfide bond" evidence="14">
    <location>
        <begin position="57"/>
        <end position="65"/>
    </location>
</feature>
<dbReference type="Proteomes" id="UP000256690">
    <property type="component" value="Unassembled WGS sequence"/>
</dbReference>
<keyword evidence="19" id="KW-1185">Reference proteome</keyword>
<feature type="binding site" evidence="15">
    <location>
        <position position="374"/>
    </location>
    <ligand>
        <name>substrate</name>
    </ligand>
</feature>
<evidence type="ECO:0000256" key="6">
    <source>
        <dbReference type="ARBA" id="ARBA00022801"/>
    </source>
</evidence>
<feature type="site" description="Transition state stabilizer" evidence="13">
    <location>
        <position position="327"/>
    </location>
</feature>
<evidence type="ECO:0000256" key="5">
    <source>
        <dbReference type="ARBA" id="ARBA00022723"/>
    </source>
</evidence>
<comment type="catalytic activity">
    <reaction evidence="1">
        <text>Endohydrolysis of (1-&gt;4)-alpha-D-glucosidic linkages in polysaccharides containing three or more (1-&gt;4)-alpha-linked D-glucose units.</text>
        <dbReference type="EC" id="3.2.1.1"/>
    </reaction>
</comment>
<feature type="domain" description="Glycosyl hydrolase family 13 catalytic" evidence="17">
    <location>
        <begin position="40"/>
        <end position="399"/>
    </location>
</feature>
<evidence type="ECO:0000256" key="9">
    <source>
        <dbReference type="ARBA" id="ARBA00023180"/>
    </source>
</evidence>
<protein>
    <recommendedName>
        <fullName evidence="4">alpha-amylase</fullName>
        <ecNumber evidence="4">3.2.1.1</ecNumber>
    </recommendedName>
</protein>
<evidence type="ECO:0000256" key="13">
    <source>
        <dbReference type="PIRSR" id="PIRSR001024-2"/>
    </source>
</evidence>
<feature type="disulfide bond" evidence="14">
    <location>
        <begin position="181"/>
        <end position="195"/>
    </location>
</feature>
<dbReference type="PANTHER" id="PTHR10357:SF220">
    <property type="entry name" value="ALPHA-AMYLASE"/>
    <property type="match status" value="1"/>
</dbReference>
<evidence type="ECO:0000256" key="14">
    <source>
        <dbReference type="PIRSR" id="PIRSR001024-4"/>
    </source>
</evidence>
<name>A0A3D8SL62_9EURO</name>
<feature type="binding site" evidence="15">
    <location>
        <position position="235"/>
    </location>
    <ligand>
        <name>substrate</name>
    </ligand>
</feature>
<evidence type="ECO:0000259" key="17">
    <source>
        <dbReference type="SMART" id="SM00642"/>
    </source>
</evidence>
<keyword evidence="6" id="KW-0378">Hydrolase</keyword>
<feature type="active site" description="Nucleophile" evidence="12">
    <location>
        <position position="237"/>
    </location>
</feature>
<keyword evidence="11" id="KW-0326">Glycosidase</keyword>
<evidence type="ECO:0000313" key="18">
    <source>
        <dbReference type="EMBL" id="RDW87069.1"/>
    </source>
</evidence>
<dbReference type="Gene3D" id="3.20.20.80">
    <property type="entry name" value="Glycosidases"/>
    <property type="match status" value="1"/>
</dbReference>
<dbReference type="PIRSF" id="PIRSF001024">
    <property type="entry name" value="Alph-amyl_fung"/>
    <property type="match status" value="1"/>
</dbReference>
<comment type="similarity">
    <text evidence="3">Belongs to the glycosyl hydrolase 13 family.</text>
</comment>
<keyword evidence="5" id="KW-0479">Metal-binding</keyword>
<reference evidence="18 19" key="1">
    <citation type="journal article" date="2018" name="IMA Fungus">
        <title>IMA Genome-F 9: Draft genome sequence of Annulohypoxylon stygium, Aspergillus mulundensis, Berkeleyomyces basicola (syn. Thielaviopsis basicola), Ceratocystis smalleyi, two Cercospora beticola strains, Coleophoma cylindrospora, Fusarium fracticaudum, Phialophora cf. hyalina, and Morchella septimelata.</title>
        <authorList>
            <person name="Wingfield B.D."/>
            <person name="Bills G.F."/>
            <person name="Dong Y."/>
            <person name="Huang W."/>
            <person name="Nel W.J."/>
            <person name="Swalarsk-Parry B.S."/>
            <person name="Vaghefi N."/>
            <person name="Wilken P.M."/>
            <person name="An Z."/>
            <person name="de Beer Z.W."/>
            <person name="De Vos L."/>
            <person name="Chen L."/>
            <person name="Duong T.A."/>
            <person name="Gao Y."/>
            <person name="Hammerbacher A."/>
            <person name="Kikkert J.R."/>
            <person name="Li Y."/>
            <person name="Li H."/>
            <person name="Li K."/>
            <person name="Li Q."/>
            <person name="Liu X."/>
            <person name="Ma X."/>
            <person name="Naidoo K."/>
            <person name="Pethybridge S.J."/>
            <person name="Sun J."/>
            <person name="Steenkamp E.T."/>
            <person name="van der Nest M.A."/>
            <person name="van Wyk S."/>
            <person name="Wingfield M.J."/>
            <person name="Xiong C."/>
            <person name="Yue Q."/>
            <person name="Zhang X."/>
        </authorList>
    </citation>
    <scope>NUCLEOTIDE SEQUENCE [LARGE SCALE GENOMIC DNA]</scope>
    <source>
        <strain evidence="18 19">DSM 5745</strain>
    </source>
</reference>
<gene>
    <name evidence="18" type="ORF">DSM5745_03711</name>
</gene>
<evidence type="ECO:0000256" key="7">
    <source>
        <dbReference type="ARBA" id="ARBA00022837"/>
    </source>
</evidence>
<evidence type="ECO:0000256" key="1">
    <source>
        <dbReference type="ARBA" id="ARBA00000548"/>
    </source>
</evidence>
<evidence type="ECO:0000313" key="19">
    <source>
        <dbReference type="Proteomes" id="UP000256690"/>
    </source>
</evidence>
<comment type="caution">
    <text evidence="18">The sequence shown here is derived from an EMBL/GenBank/DDBJ whole genome shotgun (WGS) entry which is preliminary data.</text>
</comment>
<dbReference type="GeneID" id="38114081"/>
<evidence type="ECO:0000256" key="3">
    <source>
        <dbReference type="ARBA" id="ARBA00008061"/>
    </source>
</evidence>
<dbReference type="STRING" id="1810919.A0A3D8SL62"/>
<dbReference type="FunFam" id="3.20.20.80:FF:000120">
    <property type="entry name" value="Alpha-amylase A"/>
    <property type="match status" value="1"/>
</dbReference>
<keyword evidence="9" id="KW-0325">Glycoprotein</keyword>
<dbReference type="InterPro" id="IPR015340">
    <property type="entry name" value="A_amylase_C_dom"/>
</dbReference>
<comment type="cofactor">
    <cofactor evidence="2">
        <name>Ca(2+)</name>
        <dbReference type="ChEBI" id="CHEBI:29108"/>
    </cofactor>
</comment>
<feature type="signal peptide" evidence="16">
    <location>
        <begin position="1"/>
        <end position="27"/>
    </location>
</feature>
<dbReference type="InterPro" id="IPR013780">
    <property type="entry name" value="Glyco_hydro_b"/>
</dbReference>
<proteinExistence type="inferred from homology"/>
<evidence type="ECO:0000256" key="10">
    <source>
        <dbReference type="ARBA" id="ARBA00023277"/>
    </source>
</evidence>
<dbReference type="SUPFAM" id="SSF51011">
    <property type="entry name" value="Glycosyl hydrolase domain"/>
    <property type="match status" value="1"/>
</dbReference>
<dbReference type="PANTHER" id="PTHR10357">
    <property type="entry name" value="ALPHA-AMYLASE FAMILY MEMBER"/>
    <property type="match status" value="1"/>
</dbReference>
<dbReference type="InterPro" id="IPR017853">
    <property type="entry name" value="GH"/>
</dbReference>
<feature type="disulfide bond" evidence="14">
    <location>
        <begin position="271"/>
        <end position="313"/>
    </location>
</feature>
<dbReference type="GO" id="GO:0004556">
    <property type="term" value="F:alpha-amylase activity"/>
    <property type="evidence" value="ECO:0007669"/>
    <property type="project" value="UniProtKB-EC"/>
</dbReference>
<feature type="disulfide bond" evidence="14">
    <location>
        <begin position="469"/>
        <end position="508"/>
    </location>
</feature>
<evidence type="ECO:0000256" key="16">
    <source>
        <dbReference type="SAM" id="SignalP"/>
    </source>
</evidence>
<sequence>MTKMPIPQSLHLVSLFTLLSLLTPSLAANIAAWKSRSVYQTMTDRFARTDGSTTHACNTTAGLYCGGTWRGTINHLDYIQGMGFDAVMISPIIENIDGRVSYGEAYHGYWPLNLYNLNDHFGTHQDLLDLSDALHDRGMYLMMDTVINNMAYMTDGEDPATDIDYSVFTPFNNSDYFHSYCKITDWNNYTNAQLCQTGDDKVALPDLYTEHKNVQELLIDWANEVIKTYSIDGLRIDAAKHVNPGFLKTFGDAVDMFVTGEVLQREVDTICTYMDDYIQSVPNYPIYYSMLDAFTQANVTSLFEQVEIVKNQCNDVTKFVSFSENHDVARVPSFNDDMAIAKNVLTFTMLYDGIPMIYQGQEQHLSGDGTPKNRQAIWLSDYNTNSELYKLLGQLNALRKHVISLGTDYLDESTVPLYRGQIELAFSKGVEGRQIIMLLSGQGSKGDEYTLSLPISFNAGTTVTEVLSCTNYTTVASGERAGELDVKMDKGEPKVFFPAELMEGSGLCGHAKGNVSFTKLVTGQDAVVDSAAGSLTAYRSSGAAAAVFGLLSVVAAGLLGL</sequence>
<keyword evidence="10" id="KW-0119">Carbohydrate metabolism</keyword>
<feature type="binding site" evidence="15">
    <location>
        <position position="110"/>
    </location>
    <ligand>
        <name>substrate</name>
    </ligand>
</feature>
<evidence type="ECO:0000256" key="4">
    <source>
        <dbReference type="ARBA" id="ARBA00012595"/>
    </source>
</evidence>
<dbReference type="EMBL" id="PVWQ01000003">
    <property type="protein sequence ID" value="RDW87069.1"/>
    <property type="molecule type" value="Genomic_DNA"/>
</dbReference>